<organism evidence="2 3">
    <name type="scientific">Solanum commersonii</name>
    <name type="common">Commerson's wild potato</name>
    <name type="synonym">Commerson's nightshade</name>
    <dbReference type="NCBI Taxonomy" id="4109"/>
    <lineage>
        <taxon>Eukaryota</taxon>
        <taxon>Viridiplantae</taxon>
        <taxon>Streptophyta</taxon>
        <taxon>Embryophyta</taxon>
        <taxon>Tracheophyta</taxon>
        <taxon>Spermatophyta</taxon>
        <taxon>Magnoliopsida</taxon>
        <taxon>eudicotyledons</taxon>
        <taxon>Gunneridae</taxon>
        <taxon>Pentapetalae</taxon>
        <taxon>asterids</taxon>
        <taxon>lamiids</taxon>
        <taxon>Solanales</taxon>
        <taxon>Solanaceae</taxon>
        <taxon>Solanoideae</taxon>
        <taxon>Solaneae</taxon>
        <taxon>Solanum</taxon>
    </lineage>
</organism>
<feature type="domain" description="ATP synthase YMF19 uncharacterised C-terminal" evidence="1">
    <location>
        <begin position="1"/>
        <end position="37"/>
    </location>
</feature>
<protein>
    <recommendedName>
        <fullName evidence="1">ATP synthase YMF19 uncharacterized C-terminal domain-containing protein</fullName>
    </recommendedName>
</protein>
<keyword evidence="3" id="KW-1185">Reference proteome</keyword>
<dbReference type="GO" id="GO:0005739">
    <property type="term" value="C:mitochondrion"/>
    <property type="evidence" value="ECO:0007669"/>
    <property type="project" value="InterPro"/>
</dbReference>
<evidence type="ECO:0000313" key="2">
    <source>
        <dbReference type="EMBL" id="KAG5621678.1"/>
    </source>
</evidence>
<gene>
    <name evidence="2" type="ORF">H5410_006896</name>
</gene>
<dbReference type="GO" id="GO:0016020">
    <property type="term" value="C:membrane"/>
    <property type="evidence" value="ECO:0007669"/>
    <property type="project" value="InterPro"/>
</dbReference>
<accession>A0A9J6AAE5</accession>
<dbReference type="EMBL" id="JACXVP010000002">
    <property type="protein sequence ID" value="KAG5621678.1"/>
    <property type="molecule type" value="Genomic_DNA"/>
</dbReference>
<dbReference type="Pfam" id="PF06449">
    <property type="entry name" value="YMF19_C"/>
    <property type="match status" value="1"/>
</dbReference>
<name>A0A9J6AAE5_SOLCO</name>
<sequence>MTLISCFGKISGSRGMERNIFYLISKSVYSNPGWVITFCPKEDNLFWQLNPHGVSLSPALWFRMDPDWTKHEDLITD</sequence>
<dbReference type="InterPro" id="IPR009455">
    <property type="entry name" value="YMF19"/>
</dbReference>
<dbReference type="Proteomes" id="UP000824120">
    <property type="component" value="Chromosome 2"/>
</dbReference>
<dbReference type="AlphaFoldDB" id="A0A9J6AAE5"/>
<evidence type="ECO:0000259" key="1">
    <source>
        <dbReference type="Pfam" id="PF06449"/>
    </source>
</evidence>
<comment type="caution">
    <text evidence="2">The sequence shown here is derived from an EMBL/GenBank/DDBJ whole genome shotgun (WGS) entry which is preliminary data.</text>
</comment>
<evidence type="ECO:0000313" key="3">
    <source>
        <dbReference type="Proteomes" id="UP000824120"/>
    </source>
</evidence>
<proteinExistence type="predicted"/>
<dbReference type="OrthoDB" id="1879916at2759"/>
<reference evidence="2 3" key="1">
    <citation type="submission" date="2020-09" db="EMBL/GenBank/DDBJ databases">
        <title>De no assembly of potato wild relative species, Solanum commersonii.</title>
        <authorList>
            <person name="Cho K."/>
        </authorList>
    </citation>
    <scope>NUCLEOTIDE SEQUENCE [LARGE SCALE GENOMIC DNA]</scope>
    <source>
        <strain evidence="2">LZ3.2</strain>
        <tissue evidence="2">Leaf</tissue>
    </source>
</reference>